<proteinExistence type="predicted"/>
<dbReference type="InterPro" id="IPR011042">
    <property type="entry name" value="6-blade_b-propeller_TolB-like"/>
</dbReference>
<dbReference type="Proteomes" id="UP000004699">
    <property type="component" value="Unassembled WGS sequence"/>
</dbReference>
<name>B8KV35_9GAMM</name>
<evidence type="ECO:0000313" key="2">
    <source>
        <dbReference type="EMBL" id="EED34383.1"/>
    </source>
</evidence>
<gene>
    <name evidence="2" type="ORF">NOR51B_320</name>
</gene>
<dbReference type="STRING" id="565045.NOR51B_320"/>
<dbReference type="PANTHER" id="PTHR19328:SF55">
    <property type="entry name" value="BLR6566 PROTEIN"/>
    <property type="match status" value="1"/>
</dbReference>
<dbReference type="InterPro" id="IPR012938">
    <property type="entry name" value="Glc/Sorbosone_DH"/>
</dbReference>
<evidence type="ECO:0000313" key="3">
    <source>
        <dbReference type="Proteomes" id="UP000004699"/>
    </source>
</evidence>
<sequence>MRGECQCRFRGLSAVGYHGTRRCSKQDQAIMPKSKNLTPLAALLFTAACTAGPSMEAQREYGTDPQLVEPESSFFPTTKVAKAIGWSEGATPVAAEGLAVNAFARDLDHPRWMTVLPNGDVLVAESRGPNSGGGFEGIKGWIAEKMMAYAGSLGESADRVTLLRDTDNDGVADVQVPLLENLSSPFGMALVGDWLYIANAASLVRFPYTLGALSIDQPAELIVDLPGKGLNHHWTKNVIASPDGKKLYVAVGSNSNIGENGMAEEVDRAAILEVDAEAKTYRLFANGLRNPVGLDWNPVTGELWTAVNERDELGDQLVPDYITSVTDGEFFGWPYSYWGDNPDVRVEAQNPHPEKPVQVPDYALGAHTASLGLAFYTADRLPGFKGSAVIGQHGSWNRNPRSGYKVIAVPFNAVGEPEGLPMDVLTGFLNDDEEAQGRPAGVAVDSQGAILVADDVGNSIWRVVPAGSES</sequence>
<evidence type="ECO:0000259" key="1">
    <source>
        <dbReference type="Pfam" id="PF07995"/>
    </source>
</evidence>
<dbReference type="PANTHER" id="PTHR19328">
    <property type="entry name" value="HEDGEHOG-INTERACTING PROTEIN"/>
    <property type="match status" value="1"/>
</dbReference>
<dbReference type="HOGENOM" id="CLU_024435_0_0_6"/>
<dbReference type="eggNOG" id="COG2133">
    <property type="taxonomic scope" value="Bacteria"/>
</dbReference>
<reference evidence="3" key="1">
    <citation type="journal article" date="2013" name="BMC Microbiol.">
        <title>Taxonomy and evolution of bacteriochlorophyll a-containing members of the OM60/NOR5 clade of marine gammaproteobacteria: description of Luminiphilus syltensis gen. nov., sp. nov., reclassification of Haliea rubra as Pseudohaliea rubra gen. nov., comb. nov., and emendation of Chromatocurvus halotolerans.</title>
        <authorList>
            <person name="Spring S."/>
            <person name="Riedel T."/>
            <person name="Sproer C."/>
            <person name="Yan S."/>
            <person name="Harder J."/>
            <person name="Fuchs B.M."/>
        </authorList>
    </citation>
    <scope>NUCLEOTIDE SEQUENCE [LARGE SCALE GENOMIC DNA]</scope>
    <source>
        <strain evidence="3">NOR51-B</strain>
    </source>
</reference>
<dbReference type="InterPro" id="IPR011041">
    <property type="entry name" value="Quinoprot_gluc/sorb_DH_b-prop"/>
</dbReference>
<organism evidence="2 3">
    <name type="scientific">Luminiphilus syltensis NOR5-1B</name>
    <dbReference type="NCBI Taxonomy" id="565045"/>
    <lineage>
        <taxon>Bacteria</taxon>
        <taxon>Pseudomonadati</taxon>
        <taxon>Pseudomonadota</taxon>
        <taxon>Gammaproteobacteria</taxon>
        <taxon>Cellvibrionales</taxon>
        <taxon>Halieaceae</taxon>
        <taxon>Luminiphilus</taxon>
    </lineage>
</organism>
<dbReference type="Pfam" id="PF07995">
    <property type="entry name" value="GSDH"/>
    <property type="match status" value="1"/>
</dbReference>
<dbReference type="AlphaFoldDB" id="B8KV35"/>
<dbReference type="SUPFAM" id="SSF50952">
    <property type="entry name" value="Soluble quinoprotein glucose dehydrogenase"/>
    <property type="match status" value="1"/>
</dbReference>
<keyword evidence="3" id="KW-1185">Reference proteome</keyword>
<feature type="domain" description="Glucose/Sorbosone dehydrogenase" evidence="1">
    <location>
        <begin position="213"/>
        <end position="391"/>
    </location>
</feature>
<dbReference type="Gene3D" id="2.120.10.30">
    <property type="entry name" value="TolB, C-terminal domain"/>
    <property type="match status" value="1"/>
</dbReference>
<dbReference type="EMBL" id="DS999411">
    <property type="protein sequence ID" value="EED34383.1"/>
    <property type="molecule type" value="Genomic_DNA"/>
</dbReference>
<accession>B8KV35</accession>
<protein>
    <submittedName>
        <fullName evidence="2">L-sorbosone dehydrogenase</fullName>
    </submittedName>
</protein>